<keyword evidence="3" id="KW-1185">Reference proteome</keyword>
<dbReference type="Proteomes" id="UP000298337">
    <property type="component" value="Unassembled WGS sequence"/>
</dbReference>
<evidence type="ECO:0000313" key="2">
    <source>
        <dbReference type="EMBL" id="TGE04905.1"/>
    </source>
</evidence>
<evidence type="ECO:0000313" key="3">
    <source>
        <dbReference type="Proteomes" id="UP000298337"/>
    </source>
</evidence>
<feature type="transmembrane region" description="Helical" evidence="1">
    <location>
        <begin position="15"/>
        <end position="34"/>
    </location>
</feature>
<protein>
    <recommendedName>
        <fullName evidence="4">DUF3592 domain-containing protein</fullName>
    </recommendedName>
</protein>
<name>A0A4Z0P172_9BACT</name>
<dbReference type="EMBL" id="SRLA01000005">
    <property type="protein sequence ID" value="TGE04905.1"/>
    <property type="molecule type" value="Genomic_DNA"/>
</dbReference>
<keyword evidence="1" id="KW-0472">Membrane</keyword>
<sequence>MGKKEHLINILGVKVSLYDFIVTVALMSLVVWGAKSFVYQRIMMQNQAHIKAKVIQLRNSTGKNLSLYPYITYQFVINGRVIERGQKSQYGLSPVVGDCIDVIYSTKDVTVSEIDFASGVVSCD</sequence>
<comment type="caution">
    <text evidence="2">The sequence shown here is derived from an EMBL/GenBank/DDBJ whole genome shotgun (WGS) entry which is preliminary data.</text>
</comment>
<keyword evidence="1" id="KW-0812">Transmembrane</keyword>
<gene>
    <name evidence="2" type="ORF">EU556_22295</name>
</gene>
<dbReference type="OrthoDB" id="9939116at2"/>
<keyword evidence="1" id="KW-1133">Transmembrane helix</keyword>
<proteinExistence type="predicted"/>
<evidence type="ECO:0000256" key="1">
    <source>
        <dbReference type="SAM" id="Phobius"/>
    </source>
</evidence>
<organism evidence="2 3">
    <name type="scientific">Hymenobacter fodinae</name>
    <dbReference type="NCBI Taxonomy" id="2510796"/>
    <lineage>
        <taxon>Bacteria</taxon>
        <taxon>Pseudomonadati</taxon>
        <taxon>Bacteroidota</taxon>
        <taxon>Cytophagia</taxon>
        <taxon>Cytophagales</taxon>
        <taxon>Hymenobacteraceae</taxon>
        <taxon>Hymenobacter</taxon>
    </lineage>
</organism>
<evidence type="ECO:0008006" key="4">
    <source>
        <dbReference type="Google" id="ProtNLM"/>
    </source>
</evidence>
<dbReference type="AlphaFoldDB" id="A0A4Z0P172"/>
<reference evidence="2 3" key="1">
    <citation type="submission" date="2019-04" db="EMBL/GenBank/DDBJ databases">
        <authorList>
            <person name="Feng G."/>
            <person name="Zhang J."/>
            <person name="Zhu H."/>
        </authorList>
    </citation>
    <scope>NUCLEOTIDE SEQUENCE [LARGE SCALE GENOMIC DNA]</scope>
    <source>
        <strain evidence="2 3">92R-1</strain>
    </source>
</reference>
<accession>A0A4Z0P172</accession>
<dbReference type="RefSeq" id="WP_135436382.1">
    <property type="nucleotide sequence ID" value="NZ_SRLA01000005.1"/>
</dbReference>